<dbReference type="InterPro" id="IPR036627">
    <property type="entry name" value="CobW-likC_sf"/>
</dbReference>
<evidence type="ECO:0000313" key="9">
    <source>
        <dbReference type="Proteomes" id="UP000501602"/>
    </source>
</evidence>
<dbReference type="CDD" id="cd03112">
    <property type="entry name" value="CobW-like"/>
    <property type="match status" value="1"/>
</dbReference>
<dbReference type="KEGG" id="fes:HER31_01395"/>
<evidence type="ECO:0000256" key="5">
    <source>
        <dbReference type="ARBA" id="ARBA00045658"/>
    </source>
</evidence>
<sequence length="596" mass="66482">MPLSTLFPPSVMSDPERLKQSLITTCLMRVNFVPGVRQAIGWRGMRESQNTLNAIALKHESQAGIFALVPIKHGNFAVLYFPEADEPLINCFTVRAGVVRAQLELPQLLSQFGQSEPLQSLFKVAELTVDVSRSGSVQLNLLCLDRDYRFTQEPIILHDKQGEHQLVAAGGLDQNLRAYELVLPLFDSICTSLNHCINASPSQLMKFSEPVVSPVQDNHGLMVEIRDEGSQRLMLSLRWSHSEVSMADSEISWRHGEPVPLEFAKAMWWQRQIKGNKHSLDKSSLGINERPKLILLTGFLGAGKTTFLNNFIDYQTSKNRFTAVIQNEFGQQHLDAALIGQDYAVERMDEGCVCCSLIDNLHHAIERIQQHYQPDFIVLETTGLANPANLLPELSELAGLIQIASITCVVDAVSLSALHDRYQIVADQIRFADVILLTKTDRLAAGDYQAVINQIRGLNCHALVEVVTHGDVNPSALYGINFEGGKVKLPRFTPLVNNDHQQYGIGSIVWRPTKPVNRQQLEQMMAQLPTTVLRAKGVILMDDGRNYLLQYVPNFLAITPTTVTEPKPKPKPTAAQENFVVFIGEQIEQVAALYPQ</sequence>
<dbReference type="Pfam" id="PF07683">
    <property type="entry name" value="CobW_C"/>
    <property type="match status" value="1"/>
</dbReference>
<feature type="domain" description="CobW C-terminal" evidence="7">
    <location>
        <begin position="505"/>
        <end position="594"/>
    </location>
</feature>
<dbReference type="Gene3D" id="3.30.1220.10">
    <property type="entry name" value="CobW-like, C-terminal domain"/>
    <property type="match status" value="1"/>
</dbReference>
<gene>
    <name evidence="8" type="ORF">HER31_01395</name>
</gene>
<dbReference type="SUPFAM" id="SSF52540">
    <property type="entry name" value="P-loop containing nucleoside triphosphate hydrolases"/>
    <property type="match status" value="1"/>
</dbReference>
<dbReference type="InterPro" id="IPR011629">
    <property type="entry name" value="CobW-like_C"/>
</dbReference>
<dbReference type="GO" id="GO:0016787">
    <property type="term" value="F:hydrolase activity"/>
    <property type="evidence" value="ECO:0007669"/>
    <property type="project" value="UniProtKB-KW"/>
</dbReference>
<comment type="catalytic activity">
    <reaction evidence="6">
        <text>GTP + H2O = GDP + phosphate + H(+)</text>
        <dbReference type="Rhea" id="RHEA:19669"/>
        <dbReference type="ChEBI" id="CHEBI:15377"/>
        <dbReference type="ChEBI" id="CHEBI:15378"/>
        <dbReference type="ChEBI" id="CHEBI:37565"/>
        <dbReference type="ChEBI" id="CHEBI:43474"/>
        <dbReference type="ChEBI" id="CHEBI:58189"/>
    </reaction>
    <physiologicalReaction direction="left-to-right" evidence="6">
        <dbReference type="Rhea" id="RHEA:19670"/>
    </physiologicalReaction>
</comment>
<dbReference type="PANTHER" id="PTHR13748:SF62">
    <property type="entry name" value="COBW DOMAIN-CONTAINING PROTEIN"/>
    <property type="match status" value="1"/>
</dbReference>
<comment type="similarity">
    <text evidence="4">Belongs to the SIMIBI class G3E GTPase family. ZNG1 subfamily.</text>
</comment>
<protein>
    <submittedName>
        <fullName evidence="8">GTP-binding protein</fullName>
    </submittedName>
</protein>
<evidence type="ECO:0000256" key="6">
    <source>
        <dbReference type="ARBA" id="ARBA00049117"/>
    </source>
</evidence>
<dbReference type="Proteomes" id="UP000501602">
    <property type="component" value="Chromosome"/>
</dbReference>
<keyword evidence="2" id="KW-0378">Hydrolase</keyword>
<evidence type="ECO:0000259" key="7">
    <source>
        <dbReference type="SMART" id="SM00833"/>
    </source>
</evidence>
<dbReference type="InterPro" id="IPR003495">
    <property type="entry name" value="CobW/HypB/UreG_nucleotide-bd"/>
</dbReference>
<reference evidence="8 9" key="1">
    <citation type="submission" date="2020-04" db="EMBL/GenBank/DDBJ databases">
        <title>Ferrimonas sp. S7 isolated from sea water.</title>
        <authorList>
            <person name="Bae S.S."/>
            <person name="Baek K."/>
        </authorList>
    </citation>
    <scope>NUCLEOTIDE SEQUENCE [LARGE SCALE GENOMIC DNA]</scope>
    <source>
        <strain evidence="8 9">S7</strain>
    </source>
</reference>
<accession>A0A6H1UCZ0</accession>
<name>A0A6H1UCZ0_9GAMM</name>
<keyword evidence="1" id="KW-0547">Nucleotide-binding</keyword>
<organism evidence="8 9">
    <name type="scientific">Ferrimonas lipolytica</name>
    <dbReference type="NCBI Taxonomy" id="2724191"/>
    <lineage>
        <taxon>Bacteria</taxon>
        <taxon>Pseudomonadati</taxon>
        <taxon>Pseudomonadota</taxon>
        <taxon>Gammaproteobacteria</taxon>
        <taxon>Alteromonadales</taxon>
        <taxon>Ferrimonadaceae</taxon>
        <taxon>Ferrimonas</taxon>
    </lineage>
</organism>
<dbReference type="RefSeq" id="WP_168658933.1">
    <property type="nucleotide sequence ID" value="NZ_CP051180.1"/>
</dbReference>
<dbReference type="InterPro" id="IPR027417">
    <property type="entry name" value="P-loop_NTPase"/>
</dbReference>
<dbReference type="PANTHER" id="PTHR13748">
    <property type="entry name" value="COBW-RELATED"/>
    <property type="match status" value="1"/>
</dbReference>
<evidence type="ECO:0000256" key="1">
    <source>
        <dbReference type="ARBA" id="ARBA00022741"/>
    </source>
</evidence>
<dbReference type="AlphaFoldDB" id="A0A6H1UCZ0"/>
<dbReference type="SMART" id="SM00833">
    <property type="entry name" value="CobW_C"/>
    <property type="match status" value="1"/>
</dbReference>
<evidence type="ECO:0000256" key="4">
    <source>
        <dbReference type="ARBA" id="ARBA00034320"/>
    </source>
</evidence>
<dbReference type="GO" id="GO:0005737">
    <property type="term" value="C:cytoplasm"/>
    <property type="evidence" value="ECO:0007669"/>
    <property type="project" value="TreeGrafter"/>
</dbReference>
<evidence type="ECO:0000313" key="8">
    <source>
        <dbReference type="EMBL" id="QIZ75672.1"/>
    </source>
</evidence>
<dbReference type="Pfam" id="PF02492">
    <property type="entry name" value="cobW"/>
    <property type="match status" value="1"/>
</dbReference>
<dbReference type="SUPFAM" id="SSF90002">
    <property type="entry name" value="Hypothetical protein YjiA, C-terminal domain"/>
    <property type="match status" value="1"/>
</dbReference>
<dbReference type="GO" id="GO:0000166">
    <property type="term" value="F:nucleotide binding"/>
    <property type="evidence" value="ECO:0007669"/>
    <property type="project" value="UniProtKB-KW"/>
</dbReference>
<evidence type="ECO:0000256" key="3">
    <source>
        <dbReference type="ARBA" id="ARBA00023186"/>
    </source>
</evidence>
<keyword evidence="9" id="KW-1185">Reference proteome</keyword>
<dbReference type="InterPro" id="IPR051316">
    <property type="entry name" value="Zinc-reg_GTPase_activator"/>
</dbReference>
<dbReference type="Gene3D" id="3.40.50.300">
    <property type="entry name" value="P-loop containing nucleotide triphosphate hydrolases"/>
    <property type="match status" value="1"/>
</dbReference>
<keyword evidence="3" id="KW-0143">Chaperone</keyword>
<proteinExistence type="inferred from homology"/>
<dbReference type="EMBL" id="CP051180">
    <property type="protein sequence ID" value="QIZ75672.1"/>
    <property type="molecule type" value="Genomic_DNA"/>
</dbReference>
<comment type="function">
    <text evidence="5">Zinc chaperone that directly transfers zinc cofactor to target proteins, thereby activating them. Zinc is transferred from the CXCC motif in the GTPase domain to the zinc binding site in target proteins in a process requiring GTP hydrolysis.</text>
</comment>
<evidence type="ECO:0000256" key="2">
    <source>
        <dbReference type="ARBA" id="ARBA00022801"/>
    </source>
</evidence>